<organism evidence="2 3">
    <name type="scientific">Allocoprobacillus halotolerans</name>
    <dbReference type="NCBI Taxonomy" id="2944914"/>
    <lineage>
        <taxon>Bacteria</taxon>
        <taxon>Bacillati</taxon>
        <taxon>Bacillota</taxon>
        <taxon>Erysipelotrichia</taxon>
        <taxon>Erysipelotrichales</taxon>
        <taxon>Erysipelotrichaceae</taxon>
        <taxon>Allocoprobacillus</taxon>
    </lineage>
</organism>
<dbReference type="Pfam" id="PF14903">
    <property type="entry name" value="WG_beta_rep"/>
    <property type="match status" value="1"/>
</dbReference>
<dbReference type="Proteomes" id="UP001060112">
    <property type="component" value="Chromosome"/>
</dbReference>
<dbReference type="InterPro" id="IPR032774">
    <property type="entry name" value="WG_beta_rep"/>
</dbReference>
<feature type="chain" id="PRO_5046879743" evidence="1">
    <location>
        <begin position="20"/>
        <end position="500"/>
    </location>
</feature>
<evidence type="ECO:0000313" key="3">
    <source>
        <dbReference type="Proteomes" id="UP001060112"/>
    </source>
</evidence>
<proteinExistence type="predicted"/>
<evidence type="ECO:0000313" key="2">
    <source>
        <dbReference type="EMBL" id="UTY40121.1"/>
    </source>
</evidence>
<feature type="signal peptide" evidence="1">
    <location>
        <begin position="1"/>
        <end position="19"/>
    </location>
</feature>
<sequence>MKKLFVGLMALLLLTGCHQNQKMSYFMLTNDQQLNALYNSEGEQITDYEYQSFQKIGSQGYIVTNTNEQVGYISRDGEEIIPFGEYATLESVDDMFYATKKVENKEDQENKDDKESVLINQFVQENLYVLNDEGEILYQADNSTAIMKSGLPVIQKDKEYIVLYQNGEELYKGQDVVSYVSQYASAKSVVVGFKDKNHFYYNVSDDEKSFDIQIDKGTYQFLIQNNKGCILNDEKLKSMIYIDFEKKEASQNNIAINDAYFDDKDNIVLTSQDKTYIYPIGGVPTLINSYYFDAQTYVIREDDVYGPHHIYKSGVPLGTLENCQLYPEVKQLYFEVFPVYVQNKGYVYYNFSNKQEIEQTYIEAQPFDASHRAIVKASEEGYSLIDEKGQILTKKTYYRMEYIDSSYYAVYNENGMYGIIDITGEEVFPIEYTSLPATPLIEYNDQNYMMLNKNGRSYIYDINNDMEELFSVEGDLTFHKDGYFSDEYHHYYTIEGKNIN</sequence>
<protein>
    <submittedName>
        <fullName evidence="2">WG repeat-containing protein</fullName>
    </submittedName>
</protein>
<gene>
    <name evidence="2" type="ORF">NMU03_04805</name>
</gene>
<reference evidence="2" key="1">
    <citation type="submission" date="2022-07" db="EMBL/GenBank/DDBJ databases">
        <title>Faecal culturing of patients with breast cancer.</title>
        <authorList>
            <person name="Teng N.M.Y."/>
            <person name="Kiu R."/>
            <person name="Evans R."/>
            <person name="Baker D.J."/>
            <person name="Zenner C."/>
            <person name="Robinson S.D."/>
            <person name="Hall L.J."/>
        </authorList>
    </citation>
    <scope>NUCLEOTIDE SEQUENCE</scope>
    <source>
        <strain evidence="2">LH1062</strain>
    </source>
</reference>
<keyword evidence="1" id="KW-0732">Signal</keyword>
<accession>A0ABY5I449</accession>
<dbReference type="EMBL" id="CP101620">
    <property type="protein sequence ID" value="UTY40121.1"/>
    <property type="molecule type" value="Genomic_DNA"/>
</dbReference>
<evidence type="ECO:0000256" key="1">
    <source>
        <dbReference type="SAM" id="SignalP"/>
    </source>
</evidence>
<dbReference type="RefSeq" id="WP_290141556.1">
    <property type="nucleotide sequence ID" value="NZ_CP101620.1"/>
</dbReference>
<keyword evidence="3" id="KW-1185">Reference proteome</keyword>
<dbReference type="PROSITE" id="PS51257">
    <property type="entry name" value="PROKAR_LIPOPROTEIN"/>
    <property type="match status" value="1"/>
</dbReference>
<name>A0ABY5I449_9FIRM</name>